<evidence type="ECO:0000313" key="2">
    <source>
        <dbReference type="Proteomes" id="UP001597417"/>
    </source>
</evidence>
<evidence type="ECO:0000313" key="1">
    <source>
        <dbReference type="EMBL" id="MFD2421425.1"/>
    </source>
</evidence>
<evidence type="ECO:0008006" key="3">
    <source>
        <dbReference type="Google" id="ProtNLM"/>
    </source>
</evidence>
<dbReference type="EMBL" id="JBHUKR010000021">
    <property type="protein sequence ID" value="MFD2421425.1"/>
    <property type="molecule type" value="Genomic_DNA"/>
</dbReference>
<protein>
    <recommendedName>
        <fullName evidence="3">HNH endonuclease</fullName>
    </recommendedName>
</protein>
<reference evidence="2" key="1">
    <citation type="journal article" date="2019" name="Int. J. Syst. Evol. Microbiol.">
        <title>The Global Catalogue of Microorganisms (GCM) 10K type strain sequencing project: providing services to taxonomists for standard genome sequencing and annotation.</title>
        <authorList>
            <consortium name="The Broad Institute Genomics Platform"/>
            <consortium name="The Broad Institute Genome Sequencing Center for Infectious Disease"/>
            <person name="Wu L."/>
            <person name="Ma J."/>
        </authorList>
    </citation>
    <scope>NUCLEOTIDE SEQUENCE [LARGE SCALE GENOMIC DNA]</scope>
    <source>
        <strain evidence="2">CGMCC 4.7645</strain>
    </source>
</reference>
<comment type="caution">
    <text evidence="1">The sequence shown here is derived from an EMBL/GenBank/DDBJ whole genome shotgun (WGS) entry which is preliminary data.</text>
</comment>
<gene>
    <name evidence="1" type="ORF">ACFSXZ_34355</name>
</gene>
<name>A0ABW5G2E5_9PSEU</name>
<sequence length="129" mass="14937">MARLDACSYCGLPVRLAGDRRHPGRGVVDQLVFAAPRADGLPNLGVLHRFCNQVSRTGRPGCGRILRRAWLGWATEQFEARGWERRYGFRHYDRLGLHPGRVASPRLYRKYWRIRKMRCASRACDYYSA</sequence>
<keyword evidence="2" id="KW-1185">Reference proteome</keyword>
<proteinExistence type="predicted"/>
<accession>A0ABW5G2E5</accession>
<organism evidence="1 2">
    <name type="scientific">Amycolatopsis pigmentata</name>
    <dbReference type="NCBI Taxonomy" id="450801"/>
    <lineage>
        <taxon>Bacteria</taxon>
        <taxon>Bacillati</taxon>
        <taxon>Actinomycetota</taxon>
        <taxon>Actinomycetes</taxon>
        <taxon>Pseudonocardiales</taxon>
        <taxon>Pseudonocardiaceae</taxon>
        <taxon>Amycolatopsis</taxon>
    </lineage>
</organism>
<dbReference type="Proteomes" id="UP001597417">
    <property type="component" value="Unassembled WGS sequence"/>
</dbReference>
<dbReference type="RefSeq" id="WP_378269976.1">
    <property type="nucleotide sequence ID" value="NZ_JBHUKR010000021.1"/>
</dbReference>